<dbReference type="InterPro" id="IPR038129">
    <property type="entry name" value="Nanos_sf"/>
</dbReference>
<accession>A0A815PD96</accession>
<protein>
    <recommendedName>
        <fullName evidence="10">Nanos-type domain-containing protein</fullName>
    </recommendedName>
</protein>
<dbReference type="Proteomes" id="UP000663828">
    <property type="component" value="Unassembled WGS sequence"/>
</dbReference>
<dbReference type="InterPro" id="IPR024161">
    <property type="entry name" value="Znf_nanos-typ"/>
</dbReference>
<evidence type="ECO:0000256" key="5">
    <source>
        <dbReference type="ARBA" id="ARBA00022833"/>
    </source>
</evidence>
<keyword evidence="12" id="KW-1185">Reference proteome</keyword>
<keyword evidence="6 8" id="KW-0810">Translation regulation</keyword>
<dbReference type="InterPro" id="IPR008705">
    <property type="entry name" value="Nanos/Xcar2"/>
</dbReference>
<gene>
    <name evidence="11" type="ORF">XAT740_LOCUS36692</name>
</gene>
<evidence type="ECO:0000256" key="1">
    <source>
        <dbReference type="ARBA" id="ARBA00004496"/>
    </source>
</evidence>
<evidence type="ECO:0000313" key="12">
    <source>
        <dbReference type="Proteomes" id="UP000663828"/>
    </source>
</evidence>
<evidence type="ECO:0000313" key="11">
    <source>
        <dbReference type="EMBL" id="CAF1447769.1"/>
    </source>
</evidence>
<evidence type="ECO:0000256" key="4">
    <source>
        <dbReference type="ARBA" id="ARBA00022771"/>
    </source>
</evidence>
<dbReference type="Gene3D" id="4.10.60.30">
    <property type="entry name" value="Nanos, RNA-binding domain"/>
    <property type="match status" value="1"/>
</dbReference>
<evidence type="ECO:0000259" key="10">
    <source>
        <dbReference type="PROSITE" id="PS51522"/>
    </source>
</evidence>
<keyword evidence="7 8" id="KW-0694">RNA-binding</keyword>
<dbReference type="EMBL" id="CAJNOR010003789">
    <property type="protein sequence ID" value="CAF1447769.1"/>
    <property type="molecule type" value="Genomic_DNA"/>
</dbReference>
<comment type="subcellular location">
    <subcellularLocation>
        <location evidence="1">Cytoplasm</location>
    </subcellularLocation>
</comment>
<evidence type="ECO:0000256" key="2">
    <source>
        <dbReference type="ARBA" id="ARBA00022490"/>
    </source>
</evidence>
<comment type="caution">
    <text evidence="11">The sequence shown here is derived from an EMBL/GenBank/DDBJ whole genome shotgun (WGS) entry which is preliminary data.</text>
</comment>
<dbReference type="GO" id="GO:0008270">
    <property type="term" value="F:zinc ion binding"/>
    <property type="evidence" value="ECO:0007669"/>
    <property type="project" value="UniProtKB-KW"/>
</dbReference>
<evidence type="ECO:0000256" key="6">
    <source>
        <dbReference type="ARBA" id="ARBA00022845"/>
    </source>
</evidence>
<dbReference type="GO" id="GO:0003723">
    <property type="term" value="F:RNA binding"/>
    <property type="evidence" value="ECO:0007669"/>
    <property type="project" value="UniProtKB-UniRule"/>
</dbReference>
<evidence type="ECO:0000256" key="9">
    <source>
        <dbReference type="SAM" id="MobiDB-lite"/>
    </source>
</evidence>
<feature type="domain" description="Nanos-type" evidence="10">
    <location>
        <begin position="344"/>
        <end position="421"/>
    </location>
</feature>
<dbReference type="PANTHER" id="PTHR12887">
    <property type="entry name" value="NANOS PROTEIN"/>
    <property type="match status" value="1"/>
</dbReference>
<proteinExistence type="inferred from homology"/>
<sequence>METALGRGYSINDESGLTDFYSPPSSIVDEDEEQDDDLFYPEDVEPVDETIFASSSVNETTDTNSNSGFNSLPLKLMSIEATPPPTPLVPRRFFDPINTTTTAFQNLSFNTNVSIAPSKNTDLINSNWSLTTSSSSSTTTNSLFPYAADQTPKTPTKTTSLLTPTSMDRYLLEHRPHTDSIYQSTMAVGTTVNRHHPISAQHTEVKNETSRLFSYMTPVDGLTMGASAASNHWSTYDDKPMTRLDNSSYTAQFNLKSPQRGNPLFTSSTSLPYQSQEPWFLSEMSTILRQNTNISLSSTAQQILASNTSNNNRPLRSEKIDIEVIKHLIQEADWKRQCGMKKEVCVFCRNNGENELIYSSHSLKDSVGNVTCPILRAYQCPICGATGPQGIQFFANLFFPNNHLSLFLVVFKAHTIKYCQATGDDNNRHVPTPYEKMLRMQTFGYDDNMTPSIS</sequence>
<dbReference type="AlphaFoldDB" id="A0A815PD96"/>
<keyword evidence="5" id="KW-0862">Zinc</keyword>
<feature type="region of interest" description="Disordered" evidence="9">
    <location>
        <begin position="1"/>
        <end position="35"/>
    </location>
</feature>
<feature type="non-terminal residue" evidence="11">
    <location>
        <position position="1"/>
    </location>
</feature>
<organism evidence="11 12">
    <name type="scientific">Adineta ricciae</name>
    <name type="common">Rotifer</name>
    <dbReference type="NCBI Taxonomy" id="249248"/>
    <lineage>
        <taxon>Eukaryota</taxon>
        <taxon>Metazoa</taxon>
        <taxon>Spiralia</taxon>
        <taxon>Gnathifera</taxon>
        <taxon>Rotifera</taxon>
        <taxon>Eurotatoria</taxon>
        <taxon>Bdelloidea</taxon>
        <taxon>Adinetida</taxon>
        <taxon>Adinetidae</taxon>
        <taxon>Adineta</taxon>
    </lineage>
</organism>
<evidence type="ECO:0000256" key="8">
    <source>
        <dbReference type="PROSITE-ProRule" id="PRU00855"/>
    </source>
</evidence>
<comment type="similarity">
    <text evidence="8">Belongs to the nanos family.</text>
</comment>
<dbReference type="PROSITE" id="PS51522">
    <property type="entry name" value="ZF_NANOS"/>
    <property type="match status" value="1"/>
</dbReference>
<keyword evidence="2" id="KW-0963">Cytoplasm</keyword>
<dbReference type="Pfam" id="PF05741">
    <property type="entry name" value="zf-nanos"/>
    <property type="match status" value="1"/>
</dbReference>
<name>A0A815PD96_ADIRI</name>
<keyword evidence="4 8" id="KW-0863">Zinc-finger</keyword>
<evidence type="ECO:0000256" key="7">
    <source>
        <dbReference type="ARBA" id="ARBA00022884"/>
    </source>
</evidence>
<keyword evidence="3" id="KW-0479">Metal-binding</keyword>
<evidence type="ECO:0000256" key="3">
    <source>
        <dbReference type="ARBA" id="ARBA00022723"/>
    </source>
</evidence>
<reference evidence="11" key="1">
    <citation type="submission" date="2021-02" db="EMBL/GenBank/DDBJ databases">
        <authorList>
            <person name="Nowell W R."/>
        </authorList>
    </citation>
    <scope>NUCLEOTIDE SEQUENCE</scope>
</reference>
<dbReference type="GO" id="GO:0005737">
    <property type="term" value="C:cytoplasm"/>
    <property type="evidence" value="ECO:0007669"/>
    <property type="project" value="UniProtKB-SubCell"/>
</dbReference>
<dbReference type="GO" id="GO:0006417">
    <property type="term" value="P:regulation of translation"/>
    <property type="evidence" value="ECO:0007669"/>
    <property type="project" value="UniProtKB-UniRule"/>
</dbReference>